<evidence type="ECO:0000313" key="2">
    <source>
        <dbReference type="Proteomes" id="UP001519460"/>
    </source>
</evidence>
<comment type="caution">
    <text evidence="1">The sequence shown here is derived from an EMBL/GenBank/DDBJ whole genome shotgun (WGS) entry which is preliminary data.</text>
</comment>
<name>A0ABD0JAW4_9CAEN</name>
<keyword evidence="2" id="KW-1185">Reference proteome</keyword>
<dbReference type="AlphaFoldDB" id="A0ABD0JAW4"/>
<dbReference type="Proteomes" id="UP001519460">
    <property type="component" value="Unassembled WGS sequence"/>
</dbReference>
<evidence type="ECO:0000313" key="1">
    <source>
        <dbReference type="EMBL" id="KAK7468039.1"/>
    </source>
</evidence>
<sequence>MQDMDSVTVCALSAARVSEHADDNIRAQPCVSGCKGCRSWSPIRNGGLCSPSDRPGEAGKKWMEKEKKKTIARRKLMSFHIGNPQVAAIA</sequence>
<accession>A0ABD0JAW4</accession>
<organism evidence="1 2">
    <name type="scientific">Batillaria attramentaria</name>
    <dbReference type="NCBI Taxonomy" id="370345"/>
    <lineage>
        <taxon>Eukaryota</taxon>
        <taxon>Metazoa</taxon>
        <taxon>Spiralia</taxon>
        <taxon>Lophotrochozoa</taxon>
        <taxon>Mollusca</taxon>
        <taxon>Gastropoda</taxon>
        <taxon>Caenogastropoda</taxon>
        <taxon>Sorbeoconcha</taxon>
        <taxon>Cerithioidea</taxon>
        <taxon>Batillariidae</taxon>
        <taxon>Batillaria</taxon>
    </lineage>
</organism>
<dbReference type="EMBL" id="JACVVK020000525">
    <property type="protein sequence ID" value="KAK7468039.1"/>
    <property type="molecule type" value="Genomic_DNA"/>
</dbReference>
<gene>
    <name evidence="1" type="ORF">BaRGS_00036743</name>
</gene>
<proteinExistence type="predicted"/>
<protein>
    <submittedName>
        <fullName evidence="1">Uncharacterized protein</fullName>
    </submittedName>
</protein>
<reference evidence="1 2" key="1">
    <citation type="journal article" date="2023" name="Sci. Data">
        <title>Genome assembly of the Korean intertidal mud-creeper Batillaria attramentaria.</title>
        <authorList>
            <person name="Patra A.K."/>
            <person name="Ho P.T."/>
            <person name="Jun S."/>
            <person name="Lee S.J."/>
            <person name="Kim Y."/>
            <person name="Won Y.J."/>
        </authorList>
    </citation>
    <scope>NUCLEOTIDE SEQUENCE [LARGE SCALE GENOMIC DNA]</scope>
    <source>
        <strain evidence="1">Wonlab-2016</strain>
    </source>
</reference>